<reference evidence="2 3" key="1">
    <citation type="submission" date="2020-08" db="EMBL/GenBank/DDBJ databases">
        <title>Putative novel bacterial strains isolated from necrotic wheat leaf tissues caused by Xanthomonas translucens.</title>
        <authorList>
            <person name="Tambong J.T."/>
        </authorList>
    </citation>
    <scope>NUCLEOTIDE SEQUENCE [LARGE SCALE GENOMIC DNA]</scope>
    <source>
        <strain evidence="2 3">DOAB 1069</strain>
    </source>
</reference>
<comment type="similarity">
    <text evidence="1">Belongs to the phD/YefM antitoxin family.</text>
</comment>
<evidence type="ECO:0000256" key="1">
    <source>
        <dbReference type="ARBA" id="ARBA00009981"/>
    </source>
</evidence>
<organism evidence="2 3">
    <name type="scientific">Pseudomonas folii</name>
    <dbReference type="NCBI Taxonomy" id="2762593"/>
    <lineage>
        <taxon>Bacteria</taxon>
        <taxon>Pseudomonadati</taxon>
        <taxon>Pseudomonadota</taxon>
        <taxon>Gammaproteobacteria</taxon>
        <taxon>Pseudomonadales</taxon>
        <taxon>Pseudomonadaceae</taxon>
        <taxon>Pseudomonas</taxon>
    </lineage>
</organism>
<evidence type="ECO:0000313" key="3">
    <source>
        <dbReference type="Proteomes" id="UP000651852"/>
    </source>
</evidence>
<keyword evidence="3" id="KW-1185">Reference proteome</keyword>
<name>A0ABR7B1L6_9PSED</name>
<dbReference type="EMBL" id="JACONW010000068">
    <property type="protein sequence ID" value="MBC3951086.1"/>
    <property type="molecule type" value="Genomic_DNA"/>
</dbReference>
<gene>
    <name evidence="2" type="ORF">H8S59_15075</name>
</gene>
<sequence length="90" mass="10161">MRFETISSLRKNAATLDVSEPIVVTKHGIPVYVIESCAARKHRDEAIALVKLMALASRDKEQGKLISSNTLMRRLAQYCHQYQEESDGEI</sequence>
<dbReference type="InterPro" id="IPR036165">
    <property type="entry name" value="YefM-like_sf"/>
</dbReference>
<accession>A0ABR7B1L6</accession>
<dbReference type="Proteomes" id="UP000651852">
    <property type="component" value="Unassembled WGS sequence"/>
</dbReference>
<protein>
    <submittedName>
        <fullName evidence="2">Type II toxin-antitoxin system Phd/YefM family antitoxin</fullName>
    </submittedName>
</protein>
<evidence type="ECO:0000313" key="2">
    <source>
        <dbReference type="EMBL" id="MBC3951086.1"/>
    </source>
</evidence>
<comment type="caution">
    <text evidence="2">The sequence shown here is derived from an EMBL/GenBank/DDBJ whole genome shotgun (WGS) entry which is preliminary data.</text>
</comment>
<proteinExistence type="inferred from homology"/>
<dbReference type="SUPFAM" id="SSF143120">
    <property type="entry name" value="YefM-like"/>
    <property type="match status" value="1"/>
</dbReference>
<dbReference type="RefSeq" id="WP_187521926.1">
    <property type="nucleotide sequence ID" value="NZ_JACONW010000068.1"/>
</dbReference>